<dbReference type="InterPro" id="IPR000757">
    <property type="entry name" value="Beta-glucanase-like"/>
</dbReference>
<evidence type="ECO:0000313" key="4">
    <source>
        <dbReference type="Proteomes" id="UP000811619"/>
    </source>
</evidence>
<organism evidence="3 4">
    <name type="scientific">Claviceps africana</name>
    <dbReference type="NCBI Taxonomy" id="83212"/>
    <lineage>
        <taxon>Eukaryota</taxon>
        <taxon>Fungi</taxon>
        <taxon>Dikarya</taxon>
        <taxon>Ascomycota</taxon>
        <taxon>Pezizomycotina</taxon>
        <taxon>Sordariomycetes</taxon>
        <taxon>Hypocreomycetidae</taxon>
        <taxon>Hypocreales</taxon>
        <taxon>Clavicipitaceae</taxon>
        <taxon>Claviceps</taxon>
    </lineage>
</organism>
<name>A0A8K0J6E0_9HYPO</name>
<reference evidence="3" key="1">
    <citation type="journal article" date="2020" name="bioRxiv">
        <title>Whole genome comparisons of ergot fungi reveals the divergence and evolution of species within the genus Claviceps are the result of varying mechanisms driving genome evolution and host range expansion.</title>
        <authorList>
            <person name="Wyka S.A."/>
            <person name="Mondo S.J."/>
            <person name="Liu M."/>
            <person name="Dettman J."/>
            <person name="Nalam V."/>
            <person name="Broders K.D."/>
        </authorList>
    </citation>
    <scope>NUCLEOTIDE SEQUENCE</scope>
    <source>
        <strain evidence="3">CCC 489</strain>
    </source>
</reference>
<protein>
    <recommendedName>
        <fullName evidence="2">GH16 domain-containing protein</fullName>
    </recommendedName>
</protein>
<dbReference type="Proteomes" id="UP000811619">
    <property type="component" value="Unassembled WGS sequence"/>
</dbReference>
<keyword evidence="1" id="KW-0732">Signal</keyword>
<dbReference type="EMBL" id="SRPY01000337">
    <property type="protein sequence ID" value="KAG5925773.1"/>
    <property type="molecule type" value="Genomic_DNA"/>
</dbReference>
<dbReference type="InterPro" id="IPR013320">
    <property type="entry name" value="ConA-like_dom_sf"/>
</dbReference>
<evidence type="ECO:0000256" key="1">
    <source>
        <dbReference type="SAM" id="SignalP"/>
    </source>
</evidence>
<dbReference type="SUPFAM" id="SSF49899">
    <property type="entry name" value="Concanavalin A-like lectins/glucanases"/>
    <property type="match status" value="1"/>
</dbReference>
<proteinExistence type="predicted"/>
<feature type="signal peptide" evidence="1">
    <location>
        <begin position="1"/>
        <end position="21"/>
    </location>
</feature>
<gene>
    <name evidence="3" type="ORF">E4U42_003945</name>
</gene>
<dbReference type="PANTHER" id="PTHR10963:SF60">
    <property type="entry name" value="GRAM-NEGATIVE BACTERIA-BINDING PROTEIN 1-RELATED"/>
    <property type="match status" value="1"/>
</dbReference>
<feature type="chain" id="PRO_5035431063" description="GH16 domain-containing protein" evidence="1">
    <location>
        <begin position="22"/>
        <end position="325"/>
    </location>
</feature>
<feature type="domain" description="GH16" evidence="2">
    <location>
        <begin position="24"/>
        <end position="325"/>
    </location>
</feature>
<dbReference type="InterPro" id="IPR050546">
    <property type="entry name" value="Glycosyl_Hydrlase_16"/>
</dbReference>
<dbReference type="PANTHER" id="PTHR10963">
    <property type="entry name" value="GLYCOSYL HYDROLASE-RELATED"/>
    <property type="match status" value="1"/>
</dbReference>
<sequence length="325" mass="35696">MLRTTTAALLALLSATGLAQGDDVKRSIPTLPKGYSKVVFYDDFSLAQGSLPDPNKWQIDLGTQYVVGTAKGPQHWGTGEIQVYTKDIPNIHVTIHETLLITPIRDDAGHWTSARIETKPEFDFACPEGQRMRVEAKIKLGNNAPEISQGIWPAFWLLGGRYRTHMGDWPAIGEIDIMESVNGINTVWHTIHCGKYPGGVCDEPLGYGNPSYAVSRGDWHTISFEVDRTASAESGNQRITWLIDDQLRWSLTEKDLREYQKGTSAKDAADAWKVLTSDKMMILFNVAVGGALPNKIAQTDTPTKETVGGIGASMELDYVAVFASG</sequence>
<dbReference type="PROSITE" id="PS51762">
    <property type="entry name" value="GH16_2"/>
    <property type="match status" value="1"/>
</dbReference>
<evidence type="ECO:0000313" key="3">
    <source>
        <dbReference type="EMBL" id="KAG5925773.1"/>
    </source>
</evidence>
<dbReference type="GO" id="GO:0005975">
    <property type="term" value="P:carbohydrate metabolic process"/>
    <property type="evidence" value="ECO:0007669"/>
    <property type="project" value="InterPro"/>
</dbReference>
<dbReference type="Gene3D" id="2.60.120.200">
    <property type="match status" value="1"/>
</dbReference>
<dbReference type="OrthoDB" id="192832at2759"/>
<dbReference type="Pfam" id="PF26113">
    <property type="entry name" value="GH16_XgeA"/>
    <property type="match status" value="1"/>
</dbReference>
<dbReference type="GO" id="GO:0004553">
    <property type="term" value="F:hydrolase activity, hydrolyzing O-glycosyl compounds"/>
    <property type="evidence" value="ECO:0007669"/>
    <property type="project" value="InterPro"/>
</dbReference>
<accession>A0A8K0J6E0</accession>
<comment type="caution">
    <text evidence="3">The sequence shown here is derived from an EMBL/GenBank/DDBJ whole genome shotgun (WGS) entry which is preliminary data.</text>
</comment>
<keyword evidence="4" id="KW-1185">Reference proteome</keyword>
<evidence type="ECO:0000259" key="2">
    <source>
        <dbReference type="PROSITE" id="PS51762"/>
    </source>
</evidence>
<dbReference type="AlphaFoldDB" id="A0A8K0J6E0"/>